<evidence type="ECO:0000256" key="5">
    <source>
        <dbReference type="ARBA" id="ARBA00022756"/>
    </source>
</evidence>
<dbReference type="AlphaFoldDB" id="A0A1G6YYZ3"/>
<evidence type="ECO:0000256" key="4">
    <source>
        <dbReference type="ARBA" id="ARBA00022741"/>
    </source>
</evidence>
<sequence length="205" mass="22554">MLPKQPLFITGIGTGVGKTIISAIVTEKLKADYWKPIQSGELDDSDTMKVKSLVSNTQSVFHPEAYRLTQPFSPHKSAAIDKVTIDIQKIITPQTNNQLVIEGAGGLMVPLNDNFLMIDLIKQLNGKVILVSQNYLGSINHTLLSLHALKKYNIPVMGVIFNGVKDIYSKSFILDYSGITDLGHVPQYEKITKKTIIEAGAFISL</sequence>
<feature type="binding site" evidence="9">
    <location>
        <position position="46"/>
    </location>
    <ligand>
        <name>Mg(2+)</name>
        <dbReference type="ChEBI" id="CHEBI:18420"/>
    </ligand>
</feature>
<dbReference type="UniPathway" id="UPA00078">
    <property type="reaction ID" value="UER00161"/>
</dbReference>
<comment type="function">
    <text evidence="9">Catalyzes a mechanistically unusual reaction, the ATP-dependent insertion of CO2 between the N7 and N8 nitrogen atoms of 7,8-diaminopelargonic acid (DAPA, also called 7,8-diammoniononanoate) to form a ureido ring.</text>
</comment>
<keyword evidence="4 9" id="KW-0547">Nucleotide-binding</keyword>
<dbReference type="GO" id="GO:0005524">
    <property type="term" value="F:ATP binding"/>
    <property type="evidence" value="ECO:0007669"/>
    <property type="project" value="UniProtKB-UniRule"/>
</dbReference>
<dbReference type="PIRSF" id="PIRSF006755">
    <property type="entry name" value="DTB_synth"/>
    <property type="match status" value="1"/>
</dbReference>
<dbReference type="InterPro" id="IPR027417">
    <property type="entry name" value="P-loop_NTPase"/>
</dbReference>
<keyword evidence="1 9" id="KW-0963">Cytoplasm</keyword>
<proteinExistence type="inferred from homology"/>
<feature type="binding site" evidence="9">
    <location>
        <position position="102"/>
    </location>
    <ligand>
        <name>Mg(2+)</name>
        <dbReference type="ChEBI" id="CHEBI:18420"/>
    </ligand>
</feature>
<dbReference type="InterPro" id="IPR004472">
    <property type="entry name" value="DTB_synth_BioD"/>
</dbReference>
<feature type="binding site" evidence="9">
    <location>
        <begin position="102"/>
        <end position="105"/>
    </location>
    <ligand>
        <name>ATP</name>
        <dbReference type="ChEBI" id="CHEBI:30616"/>
    </ligand>
</feature>
<protein>
    <recommendedName>
        <fullName evidence="9">ATP-dependent dethiobiotin synthetase BioD</fullName>
        <ecNumber evidence="9">6.3.3.3</ecNumber>
    </recommendedName>
    <alternativeName>
        <fullName evidence="9">DTB synthetase</fullName>
        <shortName evidence="9">DTBS</shortName>
    </alternativeName>
    <alternativeName>
        <fullName evidence="9">Dethiobiotin synthase</fullName>
    </alternativeName>
</protein>
<comment type="caution">
    <text evidence="9">Lacks conserved residue(s) required for the propagation of feature annotation.</text>
</comment>
<keyword evidence="11" id="KW-1185">Reference proteome</keyword>
<comment type="cofactor">
    <cofactor evidence="9">
        <name>Mg(2+)</name>
        <dbReference type="ChEBI" id="CHEBI:18420"/>
    </cofactor>
</comment>
<dbReference type="PANTHER" id="PTHR43210">
    <property type="entry name" value="DETHIOBIOTIN SYNTHETASE"/>
    <property type="match status" value="1"/>
</dbReference>
<dbReference type="GO" id="GO:0004141">
    <property type="term" value="F:dethiobiotin synthase activity"/>
    <property type="evidence" value="ECO:0007669"/>
    <property type="project" value="UniProtKB-UniRule"/>
</dbReference>
<comment type="subcellular location">
    <subcellularLocation>
        <location evidence="9">Cytoplasm</location>
    </subcellularLocation>
</comment>
<organism evidence="10 11">
    <name type="scientific">Mucilaginibacter pineti</name>
    <dbReference type="NCBI Taxonomy" id="1391627"/>
    <lineage>
        <taxon>Bacteria</taxon>
        <taxon>Pseudomonadati</taxon>
        <taxon>Bacteroidota</taxon>
        <taxon>Sphingobacteriia</taxon>
        <taxon>Sphingobacteriales</taxon>
        <taxon>Sphingobacteriaceae</taxon>
        <taxon>Mucilaginibacter</taxon>
    </lineage>
</organism>
<keyword evidence="5 9" id="KW-0093">Biotin biosynthesis</keyword>
<dbReference type="EC" id="6.3.3.3" evidence="9"/>
<feature type="binding site" evidence="9">
    <location>
        <position position="46"/>
    </location>
    <ligand>
        <name>ATP</name>
        <dbReference type="ChEBI" id="CHEBI:30616"/>
    </ligand>
</feature>
<feature type="binding site" evidence="9">
    <location>
        <begin position="15"/>
        <end position="20"/>
    </location>
    <ligand>
        <name>ATP</name>
        <dbReference type="ChEBI" id="CHEBI:30616"/>
    </ligand>
</feature>
<dbReference type="Proteomes" id="UP000199072">
    <property type="component" value="Unassembled WGS sequence"/>
</dbReference>
<comment type="subunit">
    <text evidence="9">Homodimer.</text>
</comment>
<dbReference type="GO" id="GO:0000287">
    <property type="term" value="F:magnesium ion binding"/>
    <property type="evidence" value="ECO:0007669"/>
    <property type="project" value="UniProtKB-UniRule"/>
</dbReference>
<reference evidence="10 11" key="1">
    <citation type="submission" date="2016-10" db="EMBL/GenBank/DDBJ databases">
        <authorList>
            <person name="de Groot N.N."/>
        </authorList>
    </citation>
    <scope>NUCLEOTIDE SEQUENCE [LARGE SCALE GENOMIC DNA]</scope>
    <source>
        <strain evidence="10 11">47C3B</strain>
    </source>
</reference>
<dbReference type="HAMAP" id="MF_00336">
    <property type="entry name" value="BioD"/>
    <property type="match status" value="1"/>
</dbReference>
<dbReference type="GO" id="GO:0009102">
    <property type="term" value="P:biotin biosynthetic process"/>
    <property type="evidence" value="ECO:0007669"/>
    <property type="project" value="UniProtKB-UniRule"/>
</dbReference>
<dbReference type="NCBIfam" id="TIGR00347">
    <property type="entry name" value="bioD"/>
    <property type="match status" value="1"/>
</dbReference>
<feature type="binding site" evidence="9">
    <location>
        <position position="19"/>
    </location>
    <ligand>
        <name>Mg(2+)</name>
        <dbReference type="ChEBI" id="CHEBI:18420"/>
    </ligand>
</feature>
<gene>
    <name evidence="9" type="primary">bioD</name>
    <name evidence="10" type="ORF">SAMN05216464_103125</name>
</gene>
<comment type="catalytic activity">
    <reaction evidence="8">
        <text>(7R,8S)-8-amino-7-(carboxyamino)nonanoate + ATP = (4R,5S)-dethiobiotin + ADP + phosphate + H(+)</text>
        <dbReference type="Rhea" id="RHEA:63684"/>
        <dbReference type="ChEBI" id="CHEBI:15378"/>
        <dbReference type="ChEBI" id="CHEBI:30616"/>
        <dbReference type="ChEBI" id="CHEBI:43474"/>
        <dbReference type="ChEBI" id="CHEBI:149470"/>
        <dbReference type="ChEBI" id="CHEBI:149473"/>
        <dbReference type="ChEBI" id="CHEBI:456216"/>
    </reaction>
</comment>
<keyword evidence="7 9" id="KW-0460">Magnesium</keyword>
<dbReference type="PANTHER" id="PTHR43210:SF2">
    <property type="entry name" value="ATP-DEPENDENT DETHIOBIOTIN SYNTHETASE BIOD 2"/>
    <property type="match status" value="1"/>
</dbReference>
<name>A0A1G6YYZ3_9SPHI</name>
<evidence type="ECO:0000256" key="3">
    <source>
        <dbReference type="ARBA" id="ARBA00022723"/>
    </source>
</evidence>
<dbReference type="GO" id="GO:0005829">
    <property type="term" value="C:cytosol"/>
    <property type="evidence" value="ECO:0007669"/>
    <property type="project" value="TreeGrafter"/>
</dbReference>
<keyword evidence="2 9" id="KW-0436">Ligase</keyword>
<dbReference type="SUPFAM" id="SSF52540">
    <property type="entry name" value="P-loop containing nucleoside triphosphate hydrolases"/>
    <property type="match status" value="1"/>
</dbReference>
<evidence type="ECO:0000256" key="9">
    <source>
        <dbReference type="HAMAP-Rule" id="MF_00336"/>
    </source>
</evidence>
<evidence type="ECO:0000256" key="8">
    <source>
        <dbReference type="ARBA" id="ARBA00047386"/>
    </source>
</evidence>
<dbReference type="Gene3D" id="3.40.50.300">
    <property type="entry name" value="P-loop containing nucleotide triphosphate hydrolases"/>
    <property type="match status" value="1"/>
</dbReference>
<evidence type="ECO:0000256" key="1">
    <source>
        <dbReference type="ARBA" id="ARBA00022490"/>
    </source>
</evidence>
<evidence type="ECO:0000256" key="2">
    <source>
        <dbReference type="ARBA" id="ARBA00022598"/>
    </source>
</evidence>
<comment type="catalytic activity">
    <reaction evidence="9">
        <text>(7R,8S)-7,8-diammoniononanoate + CO2 + ATP = (4R,5S)-dethiobiotin + ADP + phosphate + 3 H(+)</text>
        <dbReference type="Rhea" id="RHEA:15805"/>
        <dbReference type="ChEBI" id="CHEBI:15378"/>
        <dbReference type="ChEBI" id="CHEBI:16526"/>
        <dbReference type="ChEBI" id="CHEBI:30616"/>
        <dbReference type="ChEBI" id="CHEBI:43474"/>
        <dbReference type="ChEBI" id="CHEBI:149469"/>
        <dbReference type="ChEBI" id="CHEBI:149473"/>
        <dbReference type="ChEBI" id="CHEBI:456216"/>
        <dbReference type="EC" id="6.3.3.3"/>
    </reaction>
</comment>
<accession>A0A1G6YYZ3</accession>
<feature type="binding site" evidence="9">
    <location>
        <position position="187"/>
    </location>
    <ligand>
        <name>ATP</name>
        <dbReference type="ChEBI" id="CHEBI:30616"/>
    </ligand>
</feature>
<comment type="pathway">
    <text evidence="9">Cofactor biosynthesis; biotin biosynthesis; biotin from 7,8-diaminononanoate: step 1/2.</text>
</comment>
<evidence type="ECO:0000313" key="10">
    <source>
        <dbReference type="EMBL" id="SDD94776.1"/>
    </source>
</evidence>
<dbReference type="EMBL" id="FNAI01000003">
    <property type="protein sequence ID" value="SDD94776.1"/>
    <property type="molecule type" value="Genomic_DNA"/>
</dbReference>
<keyword evidence="6 9" id="KW-0067">ATP-binding</keyword>
<dbReference type="STRING" id="1391627.SAMN05216464_103125"/>
<feature type="binding site" evidence="9">
    <location>
        <position position="39"/>
    </location>
    <ligand>
        <name>substrate</name>
    </ligand>
</feature>
<evidence type="ECO:0000256" key="7">
    <source>
        <dbReference type="ARBA" id="ARBA00022842"/>
    </source>
</evidence>
<dbReference type="CDD" id="cd03109">
    <property type="entry name" value="DTBS"/>
    <property type="match status" value="1"/>
</dbReference>
<dbReference type="Pfam" id="PF13500">
    <property type="entry name" value="AAA_26"/>
    <property type="match status" value="1"/>
</dbReference>
<dbReference type="RefSeq" id="WP_091147845.1">
    <property type="nucleotide sequence ID" value="NZ_FNAI01000003.1"/>
</dbReference>
<evidence type="ECO:0000313" key="11">
    <source>
        <dbReference type="Proteomes" id="UP000199072"/>
    </source>
</evidence>
<dbReference type="OrthoDB" id="9802097at2"/>
<keyword evidence="3 9" id="KW-0479">Metal-binding</keyword>
<feature type="active site" evidence="9">
    <location>
        <position position="35"/>
    </location>
</feature>
<comment type="similarity">
    <text evidence="9">Belongs to the dethiobiotin synthetase family.</text>
</comment>
<evidence type="ECO:0000256" key="6">
    <source>
        <dbReference type="ARBA" id="ARBA00022840"/>
    </source>
</evidence>